<sequence length="192" mass="21586">MEKIKLIPLVGMEFSDAKIALASSQKDVKNLFGEPYSTRNHSLFYFNNELRFDFDDDGSIEFIEFLGGFDGKLQPVIYGVSAFRTPADTLYNVLSKENQGEIDDSEDGYSYGFLNISVGVYRPSVPQDVEDLIAEAIADKKPMDEAEIEDEMKKANYWATIGRSFPFIPAKPLRKCVLPGYNLHNSPPVPLI</sequence>
<evidence type="ECO:0000313" key="1">
    <source>
        <dbReference type="EMBL" id="MBM6739355.1"/>
    </source>
</evidence>
<dbReference type="RefSeq" id="WP_197052611.1">
    <property type="nucleotide sequence ID" value="NZ_JACLYY010000022.1"/>
</dbReference>
<name>A0ABS2ECI4_9FIRM</name>
<dbReference type="InterPro" id="IPR018247">
    <property type="entry name" value="EF_Hand_1_Ca_BS"/>
</dbReference>
<protein>
    <submittedName>
        <fullName evidence="1">Uncharacterized protein</fullName>
    </submittedName>
</protein>
<proteinExistence type="predicted"/>
<keyword evidence="2" id="KW-1185">Reference proteome</keyword>
<evidence type="ECO:0000313" key="2">
    <source>
        <dbReference type="Proteomes" id="UP000716906"/>
    </source>
</evidence>
<accession>A0ABS2ECI4</accession>
<gene>
    <name evidence="1" type="ORF">H7U36_14805</name>
</gene>
<reference evidence="1 2" key="1">
    <citation type="journal article" date="2021" name="Sci. Rep.">
        <title>The distribution of antibiotic resistance genes in chicken gut microbiota commensals.</title>
        <authorList>
            <person name="Juricova H."/>
            <person name="Matiasovicova J."/>
            <person name="Kubasova T."/>
            <person name="Cejkova D."/>
            <person name="Rychlik I."/>
        </authorList>
    </citation>
    <scope>NUCLEOTIDE SEQUENCE [LARGE SCALE GENOMIC DNA]</scope>
    <source>
        <strain evidence="1 2">An773</strain>
    </source>
</reference>
<dbReference type="PROSITE" id="PS00018">
    <property type="entry name" value="EF_HAND_1"/>
    <property type="match status" value="1"/>
</dbReference>
<dbReference type="EMBL" id="JACLYY010000022">
    <property type="protein sequence ID" value="MBM6739355.1"/>
    <property type="molecule type" value="Genomic_DNA"/>
</dbReference>
<comment type="caution">
    <text evidence="1">The sequence shown here is derived from an EMBL/GenBank/DDBJ whole genome shotgun (WGS) entry which is preliminary data.</text>
</comment>
<organism evidence="1 2">
    <name type="scientific">Faecalicatena fissicatena</name>
    <dbReference type="NCBI Taxonomy" id="290055"/>
    <lineage>
        <taxon>Bacteria</taxon>
        <taxon>Bacillati</taxon>
        <taxon>Bacillota</taxon>
        <taxon>Clostridia</taxon>
        <taxon>Lachnospirales</taxon>
        <taxon>Lachnospiraceae</taxon>
        <taxon>Faecalicatena</taxon>
    </lineage>
</organism>
<dbReference type="Proteomes" id="UP000716906">
    <property type="component" value="Unassembled WGS sequence"/>
</dbReference>